<gene>
    <name evidence="1" type="ORF">BST23_05920</name>
</gene>
<comment type="caution">
    <text evidence="1">The sequence shown here is derived from an EMBL/GenBank/DDBJ whole genome shotgun (WGS) entry which is preliminary data.</text>
</comment>
<dbReference type="InterPro" id="IPR029063">
    <property type="entry name" value="SAM-dependent_MTases_sf"/>
</dbReference>
<evidence type="ECO:0008006" key="3">
    <source>
        <dbReference type="Google" id="ProtNLM"/>
    </source>
</evidence>
<dbReference type="AlphaFoldDB" id="A0A1X0D6B3"/>
<proteinExistence type="predicted"/>
<protein>
    <recommendedName>
        <fullName evidence="3">Methyltransferase</fullName>
    </recommendedName>
</protein>
<dbReference type="STRING" id="81858.BST23_05920"/>
<organism evidence="1 2">
    <name type="scientific">Mycolicibacterium elephantis</name>
    <dbReference type="NCBI Taxonomy" id="81858"/>
    <lineage>
        <taxon>Bacteria</taxon>
        <taxon>Bacillati</taxon>
        <taxon>Actinomycetota</taxon>
        <taxon>Actinomycetes</taxon>
        <taxon>Mycobacteriales</taxon>
        <taxon>Mycobacteriaceae</taxon>
        <taxon>Mycolicibacterium</taxon>
    </lineage>
</organism>
<evidence type="ECO:0000313" key="1">
    <source>
        <dbReference type="EMBL" id="ORA67907.1"/>
    </source>
</evidence>
<evidence type="ECO:0000313" key="2">
    <source>
        <dbReference type="Proteomes" id="UP000192772"/>
    </source>
</evidence>
<sequence length="184" mass="20743">MRNSKRYLEFGTGGSTYLAAKFGIEFVAVDSDRFFLKSVQKKIRDDGLARPVGQSFHYADIGLTAHWGRPIGPGLNSPRRLEKFRRYSDLPPQSLEGGRTPDFVLVDGRFRVACVLKALRALRHERGWTIAMDDYGDRPHFHVVSEFAEIDQLVNGRMAVITAAKPVSAEVLDSAIRKYETELD</sequence>
<dbReference type="Gene3D" id="3.40.50.150">
    <property type="entry name" value="Vaccinia Virus protein VP39"/>
    <property type="match status" value="1"/>
</dbReference>
<name>A0A1X0D6B3_9MYCO</name>
<accession>A0A1X0D6B3</accession>
<reference evidence="1 2" key="1">
    <citation type="submission" date="2017-02" db="EMBL/GenBank/DDBJ databases">
        <title>The new phylogeny of genus Mycobacterium.</title>
        <authorList>
            <person name="Tortoli E."/>
            <person name="Trovato A."/>
            <person name="Cirillo D.M."/>
        </authorList>
    </citation>
    <scope>NUCLEOTIDE SEQUENCE [LARGE SCALE GENOMIC DNA]</scope>
    <source>
        <strain evidence="1 2">FI-09383</strain>
    </source>
</reference>
<dbReference type="Proteomes" id="UP000192772">
    <property type="component" value="Unassembled WGS sequence"/>
</dbReference>
<dbReference type="EMBL" id="MVHP01000004">
    <property type="protein sequence ID" value="ORA67907.1"/>
    <property type="molecule type" value="Genomic_DNA"/>
</dbReference>